<dbReference type="PANTHER" id="PTHR22776:SF97">
    <property type="entry name" value="RE01453P"/>
    <property type="match status" value="1"/>
</dbReference>
<dbReference type="OrthoDB" id="6258237at2759"/>
<evidence type="ECO:0000256" key="5">
    <source>
        <dbReference type="PROSITE-ProRule" id="PRU00581"/>
    </source>
</evidence>
<evidence type="ECO:0000256" key="1">
    <source>
        <dbReference type="ARBA" id="ARBA00004141"/>
    </source>
</evidence>
<evidence type="ECO:0000256" key="3">
    <source>
        <dbReference type="ARBA" id="ARBA00022989"/>
    </source>
</evidence>
<feature type="domain" description="MARVEL" evidence="8">
    <location>
        <begin position="103"/>
        <end position="224"/>
    </location>
</feature>
<feature type="transmembrane region" description="Helical" evidence="7">
    <location>
        <begin position="199"/>
        <end position="220"/>
    </location>
</feature>
<reference evidence="9 10" key="1">
    <citation type="submission" date="2018-04" db="EMBL/GenBank/DDBJ databases">
        <authorList>
            <person name="Zhang X."/>
            <person name="Yuan J."/>
            <person name="Li F."/>
            <person name="Xiang J."/>
        </authorList>
    </citation>
    <scope>NUCLEOTIDE SEQUENCE [LARGE SCALE GENOMIC DNA]</scope>
    <source>
        <tissue evidence="9">Muscle</tissue>
    </source>
</reference>
<evidence type="ECO:0000256" key="7">
    <source>
        <dbReference type="SAM" id="Phobius"/>
    </source>
</evidence>
<feature type="transmembrane region" description="Helical" evidence="7">
    <location>
        <begin position="165"/>
        <end position="187"/>
    </location>
</feature>
<proteinExistence type="predicted"/>
<gene>
    <name evidence="9" type="ORF">C7M84_000892</name>
</gene>
<evidence type="ECO:0000256" key="2">
    <source>
        <dbReference type="ARBA" id="ARBA00022692"/>
    </source>
</evidence>
<dbReference type="GO" id="GO:0016020">
    <property type="term" value="C:membrane"/>
    <property type="evidence" value="ECO:0007669"/>
    <property type="project" value="UniProtKB-SubCell"/>
</dbReference>
<feature type="transmembrane region" description="Helical" evidence="7">
    <location>
        <begin position="132"/>
        <end position="153"/>
    </location>
</feature>
<feature type="region of interest" description="Disordered" evidence="6">
    <location>
        <begin position="1"/>
        <end position="22"/>
    </location>
</feature>
<keyword evidence="3 7" id="KW-1133">Transmembrane helix</keyword>
<accession>A0A423TVB4</accession>
<dbReference type="PROSITE" id="PS51225">
    <property type="entry name" value="MARVEL"/>
    <property type="match status" value="1"/>
</dbReference>
<protein>
    <submittedName>
        <fullName evidence="9">Plasmolipin isoform 2</fullName>
    </submittedName>
</protein>
<keyword evidence="4 5" id="KW-0472">Membrane</keyword>
<comment type="subcellular location">
    <subcellularLocation>
        <location evidence="1">Membrane</location>
        <topology evidence="1">Multi-pass membrane protein</topology>
    </subcellularLocation>
</comment>
<keyword evidence="10" id="KW-1185">Reference proteome</keyword>
<reference evidence="9 10" key="2">
    <citation type="submission" date="2019-01" db="EMBL/GenBank/DDBJ databases">
        <title>The decoding of complex shrimp genome reveals the adaptation for benthos swimmer, frequently molting mechanism and breeding impact on genome.</title>
        <authorList>
            <person name="Sun Y."/>
            <person name="Gao Y."/>
            <person name="Yu Y."/>
        </authorList>
    </citation>
    <scope>NUCLEOTIDE SEQUENCE [LARGE SCALE GENOMIC DNA]</scope>
    <source>
        <tissue evidence="9">Muscle</tissue>
    </source>
</reference>
<organism evidence="9 10">
    <name type="scientific">Penaeus vannamei</name>
    <name type="common">Whiteleg shrimp</name>
    <name type="synonym">Litopenaeus vannamei</name>
    <dbReference type="NCBI Taxonomy" id="6689"/>
    <lineage>
        <taxon>Eukaryota</taxon>
        <taxon>Metazoa</taxon>
        <taxon>Ecdysozoa</taxon>
        <taxon>Arthropoda</taxon>
        <taxon>Crustacea</taxon>
        <taxon>Multicrustacea</taxon>
        <taxon>Malacostraca</taxon>
        <taxon>Eumalacostraca</taxon>
        <taxon>Eucarida</taxon>
        <taxon>Decapoda</taxon>
        <taxon>Dendrobranchiata</taxon>
        <taxon>Penaeoidea</taxon>
        <taxon>Penaeidae</taxon>
        <taxon>Penaeus</taxon>
    </lineage>
</organism>
<evidence type="ECO:0000256" key="6">
    <source>
        <dbReference type="SAM" id="MobiDB-lite"/>
    </source>
</evidence>
<dbReference type="Proteomes" id="UP000283509">
    <property type="component" value="Unassembled WGS sequence"/>
</dbReference>
<evidence type="ECO:0000259" key="8">
    <source>
        <dbReference type="PROSITE" id="PS51225"/>
    </source>
</evidence>
<evidence type="ECO:0000256" key="4">
    <source>
        <dbReference type="ARBA" id="ARBA00023136"/>
    </source>
</evidence>
<dbReference type="PANTHER" id="PTHR22776">
    <property type="entry name" value="MARVEL-CONTAINING POTENTIAL LIPID RAFT-ASSOCIATED PROTEIN"/>
    <property type="match status" value="1"/>
</dbReference>
<evidence type="ECO:0000313" key="9">
    <source>
        <dbReference type="EMBL" id="ROT80396.1"/>
    </source>
</evidence>
<dbReference type="InterPro" id="IPR050578">
    <property type="entry name" value="MARVEL-CKLF_proteins"/>
</dbReference>
<sequence length="241" mass="26488">MNPLPPKEALVTPKSHTFPKQGRRLFPKNYTFLPKESTYPPPGHTAATLPWPHSPPIPTPFPPPHPMATLSPIPTPFPPPHPMATLSPHTHALPSLATPNGDAPLTPLSPPQVIGIFCMACAAPAWTNGTHWFLFVVVTAFVSTALWCFIYLLNLKSAINLPIDWLLTELLNTAITTLLYLIAVIVQFCSIQQFPGRNIAGGIFGIFNLIAYAIGSFYLYRDWKDSHPHSSFSGSVLKRNP</sequence>
<evidence type="ECO:0000313" key="10">
    <source>
        <dbReference type="Proteomes" id="UP000283509"/>
    </source>
</evidence>
<dbReference type="AlphaFoldDB" id="A0A423TVB4"/>
<name>A0A423TVB4_PENVA</name>
<dbReference type="EMBL" id="QCYY01001124">
    <property type="protein sequence ID" value="ROT80396.1"/>
    <property type="molecule type" value="Genomic_DNA"/>
</dbReference>
<comment type="caution">
    <text evidence="9">The sequence shown here is derived from an EMBL/GenBank/DDBJ whole genome shotgun (WGS) entry which is preliminary data.</text>
</comment>
<dbReference type="InterPro" id="IPR008253">
    <property type="entry name" value="Marvel"/>
</dbReference>
<keyword evidence="2 5" id="KW-0812">Transmembrane</keyword>